<evidence type="ECO:0000259" key="6">
    <source>
        <dbReference type="Pfam" id="PF00669"/>
    </source>
</evidence>
<feature type="domain" description="Flagellin N-terminal" evidence="6">
    <location>
        <begin position="3"/>
        <end position="140"/>
    </location>
</feature>
<dbReference type="Gene3D" id="1.20.1330.10">
    <property type="entry name" value="f41 fragment of flagellin, N-terminal domain"/>
    <property type="match status" value="2"/>
</dbReference>
<keyword evidence="7" id="KW-0969">Cilium</keyword>
<dbReference type="NCBIfam" id="TIGR02550">
    <property type="entry name" value="flagell_flgL"/>
    <property type="match status" value="1"/>
</dbReference>
<dbReference type="AlphaFoldDB" id="A0A024HEG8"/>
<keyword evidence="4" id="KW-0964">Secreted</keyword>
<evidence type="ECO:0000256" key="1">
    <source>
        <dbReference type="ARBA" id="ARBA00004365"/>
    </source>
</evidence>
<dbReference type="InterPro" id="IPR001492">
    <property type="entry name" value="Flagellin"/>
</dbReference>
<dbReference type="eggNOG" id="COG1344">
    <property type="taxonomic scope" value="Bacteria"/>
</dbReference>
<comment type="subcellular location">
    <subcellularLocation>
        <location evidence="1">Bacterial flagellum</location>
    </subcellularLocation>
    <subcellularLocation>
        <location evidence="2">Secreted</location>
    </subcellularLocation>
</comment>
<dbReference type="OrthoDB" id="9768249at2"/>
<protein>
    <submittedName>
        <fullName evidence="7">Flagellin BFlagellin N</fullName>
    </submittedName>
</protein>
<dbReference type="HOGENOM" id="CLU_024437_5_2_6"/>
<dbReference type="Pfam" id="PF00669">
    <property type="entry name" value="Flagellin_N"/>
    <property type="match status" value="1"/>
</dbReference>
<dbReference type="NCBIfam" id="NF009361">
    <property type="entry name" value="PRK12717.1"/>
    <property type="match status" value="1"/>
</dbReference>
<dbReference type="KEGG" id="pkc:PKB_1646"/>
<dbReference type="STRING" id="1301098.PKB_1646"/>
<evidence type="ECO:0000256" key="5">
    <source>
        <dbReference type="ARBA" id="ARBA00023143"/>
    </source>
</evidence>
<keyword evidence="5" id="KW-0975">Bacterial flagellum</keyword>
<dbReference type="GO" id="GO:0009424">
    <property type="term" value="C:bacterial-type flagellum hook"/>
    <property type="evidence" value="ECO:0007669"/>
    <property type="project" value="InterPro"/>
</dbReference>
<dbReference type="GO" id="GO:0005576">
    <property type="term" value="C:extracellular region"/>
    <property type="evidence" value="ECO:0007669"/>
    <property type="project" value="UniProtKB-SubCell"/>
</dbReference>
<reference evidence="7 8" key="2">
    <citation type="submission" date="2014-05" db="EMBL/GenBank/DDBJ databases">
        <title>Genome sequence of the 3-chlorobenzoate degrading bacterium Pseudomonas knackmussii B13 shows multiple evidence for horizontal gene transfer.</title>
        <authorList>
            <person name="Miyazaki R."/>
            <person name="Bertelli C."/>
            <person name="Falquet L."/>
            <person name="Robinson-Rechavi M."/>
            <person name="Gharib W."/>
            <person name="Roy S."/>
            <person name="Van der Meer J.R."/>
        </authorList>
    </citation>
    <scope>NUCLEOTIDE SEQUENCE [LARGE SCALE GENOMIC DNA]</scope>
    <source>
        <strain evidence="7 8">B13</strain>
    </source>
</reference>
<reference evidence="7 8" key="1">
    <citation type="submission" date="2013-03" db="EMBL/GenBank/DDBJ databases">
        <authorList>
            <person name="Linke B."/>
        </authorList>
    </citation>
    <scope>NUCLEOTIDE SEQUENCE [LARGE SCALE GENOMIC DNA]</scope>
    <source>
        <strain evidence="7 8">B13</strain>
    </source>
</reference>
<evidence type="ECO:0000256" key="3">
    <source>
        <dbReference type="ARBA" id="ARBA00005709"/>
    </source>
</evidence>
<dbReference type="RefSeq" id="WP_043250626.1">
    <property type="nucleotide sequence ID" value="NZ_HG322950.1"/>
</dbReference>
<evidence type="ECO:0000313" key="8">
    <source>
        <dbReference type="Proteomes" id="UP000025241"/>
    </source>
</evidence>
<evidence type="ECO:0000256" key="2">
    <source>
        <dbReference type="ARBA" id="ARBA00004613"/>
    </source>
</evidence>
<dbReference type="GO" id="GO:0005198">
    <property type="term" value="F:structural molecule activity"/>
    <property type="evidence" value="ECO:0007669"/>
    <property type="project" value="InterPro"/>
</dbReference>
<dbReference type="EMBL" id="HG322950">
    <property type="protein sequence ID" value="CDF83004.1"/>
    <property type="molecule type" value="Genomic_DNA"/>
</dbReference>
<name>A0A024HEG8_PSEKB</name>
<dbReference type="GO" id="GO:0071973">
    <property type="term" value="P:bacterial-type flagellum-dependent cell motility"/>
    <property type="evidence" value="ECO:0007669"/>
    <property type="project" value="InterPro"/>
</dbReference>
<dbReference type="PATRIC" id="fig|1301098.3.peg.1638"/>
<keyword evidence="7" id="KW-0966">Cell projection</keyword>
<dbReference type="InterPro" id="IPR001029">
    <property type="entry name" value="Flagellin_N"/>
</dbReference>
<gene>
    <name evidence="7" type="primary">flaB</name>
    <name evidence="7" type="ORF">PKB_1646</name>
</gene>
<dbReference type="PANTHER" id="PTHR42792">
    <property type="entry name" value="FLAGELLIN"/>
    <property type="match status" value="1"/>
</dbReference>
<dbReference type="Proteomes" id="UP000025241">
    <property type="component" value="Chromosome I"/>
</dbReference>
<dbReference type="SUPFAM" id="SSF64518">
    <property type="entry name" value="Phase 1 flagellin"/>
    <property type="match status" value="1"/>
</dbReference>
<proteinExistence type="inferred from homology"/>
<evidence type="ECO:0000256" key="4">
    <source>
        <dbReference type="ARBA" id="ARBA00022525"/>
    </source>
</evidence>
<keyword evidence="7" id="KW-0282">Flagellum</keyword>
<sequence length="529" mass="55996">MRISTPQIFNSNIDGYQRGYASIAKTQEQISSGVRIQTPADDPVGAARLLQLQQQQALLTQYSGNMTTATNSLNQEQSVLDSINSALQRARELTLSAGDGSLTDEDRGALSDELGQIQNQLLTLMNSKDASGNYLFSGSKSTVQPFVQNADGSYSYQGDQSALDLQVSDNLLMPIRDSGWGIFEMAANASRTTSSLTTNPNADGVQRAFLSQGTVTDNTSYNADFRSGAPYTLKVLSGTQYQILDSGGNDVTAEANTNGTFDATSSDSNTILFRGSQFQLDVSLAKGDDPTQMNTLVGGYSFSFGTAPDAMAIKRNASNTSAAQITSATVSNTTAYNTQFPNGGVQLKFTSATTYDVYALPTSPSATPMTSGSLGATFPQTITVGGVDLSISAAPNTGDQFSITATSPERQNILNTLGDLRKALDTSTTNNPQAQLAIRDMVASAVSNIDNGMNQVLSTQSSIGSRLNTIDLLGQENQSLSLTNTTTQSSIRDTDMASATSQLVLQQTMLEAAQAAFARISQLSLFNKL</sequence>
<dbReference type="InterPro" id="IPR013384">
    <property type="entry name" value="Flagell_FlgL"/>
</dbReference>
<comment type="similarity">
    <text evidence="3">Belongs to the bacterial flagellin family.</text>
</comment>
<accession>A0A024HEG8</accession>
<organism evidence="7 8">
    <name type="scientific">Pseudomonas knackmussii (strain DSM 6978 / CCUG 54928 / LMG 23759 / B13)</name>
    <dbReference type="NCBI Taxonomy" id="1301098"/>
    <lineage>
        <taxon>Bacteria</taxon>
        <taxon>Pseudomonadati</taxon>
        <taxon>Pseudomonadota</taxon>
        <taxon>Gammaproteobacteria</taxon>
        <taxon>Pseudomonadales</taxon>
        <taxon>Pseudomonadaceae</taxon>
        <taxon>Pseudomonas</taxon>
    </lineage>
</organism>
<dbReference type="PANTHER" id="PTHR42792:SF1">
    <property type="entry name" value="FLAGELLAR HOOK-ASSOCIATED PROTEIN 3"/>
    <property type="match status" value="1"/>
</dbReference>
<keyword evidence="8" id="KW-1185">Reference proteome</keyword>
<evidence type="ECO:0000313" key="7">
    <source>
        <dbReference type="EMBL" id="CDF83004.1"/>
    </source>
</evidence>